<keyword evidence="2" id="KW-1185">Reference proteome</keyword>
<dbReference type="AlphaFoldDB" id="A0ABD5ZVA4"/>
<dbReference type="InterPro" id="IPR006311">
    <property type="entry name" value="TAT_signal"/>
</dbReference>
<name>A0ABD5ZVA4_9EURY</name>
<evidence type="ECO:0000313" key="2">
    <source>
        <dbReference type="Proteomes" id="UP001596434"/>
    </source>
</evidence>
<dbReference type="PROSITE" id="PS51318">
    <property type="entry name" value="TAT"/>
    <property type="match status" value="1"/>
</dbReference>
<dbReference type="RefSeq" id="WP_379702751.1">
    <property type="nucleotide sequence ID" value="NZ_JBHTAT010000001.1"/>
</dbReference>
<comment type="caution">
    <text evidence="1">The sequence shown here is derived from an EMBL/GenBank/DDBJ whole genome shotgun (WGS) entry which is preliminary data.</text>
</comment>
<dbReference type="Proteomes" id="UP001596434">
    <property type="component" value="Unassembled WGS sequence"/>
</dbReference>
<gene>
    <name evidence="1" type="ORF">ACFQKE_04390</name>
</gene>
<dbReference type="EMBL" id="JBHTAT010000001">
    <property type="protein sequence ID" value="MFC7254548.1"/>
    <property type="molecule type" value="Genomic_DNA"/>
</dbReference>
<dbReference type="GeneID" id="96952862"/>
<evidence type="ECO:0000313" key="1">
    <source>
        <dbReference type="EMBL" id="MFC7254548.1"/>
    </source>
</evidence>
<reference evidence="1 2" key="1">
    <citation type="journal article" date="2019" name="Int. J. Syst. Evol. Microbiol.">
        <title>The Global Catalogue of Microorganisms (GCM) 10K type strain sequencing project: providing services to taxonomists for standard genome sequencing and annotation.</title>
        <authorList>
            <consortium name="The Broad Institute Genomics Platform"/>
            <consortium name="The Broad Institute Genome Sequencing Center for Infectious Disease"/>
            <person name="Wu L."/>
            <person name="Ma J."/>
        </authorList>
    </citation>
    <scope>NUCLEOTIDE SEQUENCE [LARGE SCALE GENOMIC DNA]</scope>
    <source>
        <strain evidence="1 2">GX21</strain>
    </source>
</reference>
<proteinExistence type="predicted"/>
<protein>
    <submittedName>
        <fullName evidence="1">Uncharacterized protein</fullName>
    </submittedName>
</protein>
<accession>A0ABD5ZVA4</accession>
<sequence>MRGHTRRTFLRLCGAGATATVLGATGATRAAAADNEDSIVEQARYVSKYAVEGAWAFEELTPLFDPPSDEDLEQYFRDSYMPSVADLLPTLVGDAVDLAQTLQWYEEVGAGSGFYAVSEAGWSGPETNTFTGGQGEALSEARGELRTIADRFATVDERAQACISDPSTSNVERLVDAMGTLTDELDHPTWVERWSNVDTGEYGGLHPTAPQAATRLQDNAQVVLDVASNFADLVDDQREALRTEAYQPFPSAIVTFEGAVGDIRAEVPGFVFDRFAGDSYHIRTENEDGESLSVRWLETDATGAVASYELGEQDSADADVVLTETTLTDIVDAKDSMAAAVEKYQSGDVEVSGNGLLNGIEYSRYFGTLIDWIADVL</sequence>
<organism evidence="1 2">
    <name type="scientific">Haloplanus litoreus</name>
    <dbReference type="NCBI Taxonomy" id="767515"/>
    <lineage>
        <taxon>Archaea</taxon>
        <taxon>Methanobacteriati</taxon>
        <taxon>Methanobacteriota</taxon>
        <taxon>Stenosarchaea group</taxon>
        <taxon>Halobacteria</taxon>
        <taxon>Halobacteriales</taxon>
        <taxon>Haloferacaceae</taxon>
        <taxon>Haloplanus</taxon>
    </lineage>
</organism>